<name>A0ABQ9H7Q5_9NEOP</name>
<proteinExistence type="predicted"/>
<evidence type="ECO:0000313" key="2">
    <source>
        <dbReference type="Proteomes" id="UP001159363"/>
    </source>
</evidence>
<organism evidence="1 2">
    <name type="scientific">Dryococelus australis</name>
    <dbReference type="NCBI Taxonomy" id="614101"/>
    <lineage>
        <taxon>Eukaryota</taxon>
        <taxon>Metazoa</taxon>
        <taxon>Ecdysozoa</taxon>
        <taxon>Arthropoda</taxon>
        <taxon>Hexapoda</taxon>
        <taxon>Insecta</taxon>
        <taxon>Pterygota</taxon>
        <taxon>Neoptera</taxon>
        <taxon>Polyneoptera</taxon>
        <taxon>Phasmatodea</taxon>
        <taxon>Verophasmatodea</taxon>
        <taxon>Anareolatae</taxon>
        <taxon>Phasmatidae</taxon>
        <taxon>Eurycanthinae</taxon>
        <taxon>Dryococelus</taxon>
    </lineage>
</organism>
<dbReference type="Proteomes" id="UP001159363">
    <property type="component" value="Chromosome 5"/>
</dbReference>
<reference evidence="1 2" key="1">
    <citation type="submission" date="2023-02" db="EMBL/GenBank/DDBJ databases">
        <title>LHISI_Scaffold_Assembly.</title>
        <authorList>
            <person name="Stuart O.P."/>
            <person name="Cleave R."/>
            <person name="Magrath M.J.L."/>
            <person name="Mikheyev A.S."/>
        </authorList>
    </citation>
    <scope>NUCLEOTIDE SEQUENCE [LARGE SCALE GENOMIC DNA]</scope>
    <source>
        <strain evidence="1">Daus_M_001</strain>
        <tissue evidence="1">Leg muscle</tissue>
    </source>
</reference>
<sequence>MVPSSATRCYQEYVARGQTENSDALPSKLETIWILLASHLGQRDSIPGAVAPRCSHEGIVTDDAAGRRVFSGISRFPRPFIPSMKESYIWVNSPLFLRISRVSSSGNNFDTASGGVWCLVG</sequence>
<accession>A0ABQ9H7Q5</accession>
<protein>
    <submittedName>
        <fullName evidence="1">Uncharacterized protein</fullName>
    </submittedName>
</protein>
<gene>
    <name evidence="1" type="ORF">PR048_016805</name>
</gene>
<keyword evidence="2" id="KW-1185">Reference proteome</keyword>
<comment type="caution">
    <text evidence="1">The sequence shown here is derived from an EMBL/GenBank/DDBJ whole genome shotgun (WGS) entry which is preliminary data.</text>
</comment>
<evidence type="ECO:0000313" key="1">
    <source>
        <dbReference type="EMBL" id="KAJ8880338.1"/>
    </source>
</evidence>
<dbReference type="EMBL" id="JARBHB010000006">
    <property type="protein sequence ID" value="KAJ8880338.1"/>
    <property type="molecule type" value="Genomic_DNA"/>
</dbReference>